<proteinExistence type="predicted"/>
<feature type="transmembrane region" description="Helical" evidence="1">
    <location>
        <begin position="349"/>
        <end position="370"/>
    </location>
</feature>
<gene>
    <name evidence="2" type="ORF">ACFL6M_06120</name>
</gene>
<name>A0ABV6YLG1_UNCEI</name>
<keyword evidence="1" id="KW-1133">Transmembrane helix</keyword>
<dbReference type="PANTHER" id="PTHR44216">
    <property type="entry name" value="PROTEIN O-MANNOSYL-TRANSFERASE TMTC2"/>
    <property type="match status" value="1"/>
</dbReference>
<feature type="transmembrane region" description="Helical" evidence="1">
    <location>
        <begin position="326"/>
        <end position="343"/>
    </location>
</feature>
<evidence type="ECO:0000313" key="2">
    <source>
        <dbReference type="EMBL" id="MFC1573158.1"/>
    </source>
</evidence>
<evidence type="ECO:0000313" key="3">
    <source>
        <dbReference type="Proteomes" id="UP001593833"/>
    </source>
</evidence>
<feature type="transmembrane region" description="Helical" evidence="1">
    <location>
        <begin position="220"/>
        <end position="241"/>
    </location>
</feature>
<reference evidence="2 3" key="1">
    <citation type="submission" date="2024-09" db="EMBL/GenBank/DDBJ databases">
        <authorList>
            <person name="D'Angelo T."/>
        </authorList>
    </citation>
    <scope>NUCLEOTIDE SEQUENCE [LARGE SCALE GENOMIC DNA]</scope>
    <source>
        <strain evidence="2">SAG AM-320-E07</strain>
    </source>
</reference>
<feature type="transmembrane region" description="Helical" evidence="1">
    <location>
        <begin position="285"/>
        <end position="305"/>
    </location>
</feature>
<dbReference type="Proteomes" id="UP001593833">
    <property type="component" value="Unassembled WGS sequence"/>
</dbReference>
<keyword evidence="3" id="KW-1185">Reference proteome</keyword>
<dbReference type="PANTHER" id="PTHR44216:SF3">
    <property type="entry name" value="PROTEIN O-MANNOSYL-TRANSFERASE TMTC2"/>
    <property type="match status" value="1"/>
</dbReference>
<feature type="transmembrane region" description="Helical" evidence="1">
    <location>
        <begin position="122"/>
        <end position="139"/>
    </location>
</feature>
<evidence type="ECO:0008006" key="4">
    <source>
        <dbReference type="Google" id="ProtNLM"/>
    </source>
</evidence>
<dbReference type="InterPro" id="IPR052384">
    <property type="entry name" value="TMTC_O-mannosyltransferase"/>
</dbReference>
<feature type="transmembrane region" description="Helical" evidence="1">
    <location>
        <begin position="382"/>
        <end position="401"/>
    </location>
</feature>
<accession>A0ABV6YLG1</accession>
<evidence type="ECO:0000256" key="1">
    <source>
        <dbReference type="SAM" id="Phobius"/>
    </source>
</evidence>
<organism evidence="2 3">
    <name type="scientific">Eiseniibacteriota bacterium</name>
    <dbReference type="NCBI Taxonomy" id="2212470"/>
    <lineage>
        <taxon>Bacteria</taxon>
        <taxon>Candidatus Eiseniibacteriota</taxon>
    </lineage>
</organism>
<sequence length="508" mass="55054">MTKNTRAPVLWIFVIVLLAMTAVVLIMKTHAYGLLGWDTYPIIVTSRVQSFGDFLGSFTEKLMDGRYAGDFYRPVLNLSFAVDHAIWNLRPFGYQLTNLLLFLACAASLTLLARRLIGSSSIVAPLGTLVFFLLHPTHFEVIPAPARRPELLACLFMTMSLAWQLSPRALSAVRASWKPALLALLAFGSKETALVLPLLSFICVYLYSPQRTASLRLRHAVKALLPHIAALALALAVRFAVLGGMGGHASTQTSGAITRLPEHAARLCKLLLFPQPGVGTESRGWLGWLLLLALLAGGIATLYFARRHAAAGSTGSTNRGHPIRGATLALAWLAVIGVTYAIAGEIEPWYLLLGVGGISLLAGLLAHVLIRAVRFGREPARLIASLSLLILIVLGISQARYSPIVHNYDEWERGTRVGDNFLAEIKSAVESAPNGSVVQAPPVPTRLRPSRQGPRIWGVAILTDYSVQAWAELTMPNRRVRVSRGGSQSPTAAPDEVVVLITQQRIGQ</sequence>
<feature type="transmembrane region" description="Helical" evidence="1">
    <location>
        <begin position="7"/>
        <end position="27"/>
    </location>
</feature>
<feature type="transmembrane region" description="Helical" evidence="1">
    <location>
        <begin position="96"/>
        <end position="116"/>
    </location>
</feature>
<keyword evidence="1" id="KW-0812">Transmembrane</keyword>
<comment type="caution">
    <text evidence="2">The sequence shown here is derived from an EMBL/GenBank/DDBJ whole genome shotgun (WGS) entry which is preliminary data.</text>
</comment>
<dbReference type="EMBL" id="JBHPKH010000086">
    <property type="protein sequence ID" value="MFC1573158.1"/>
    <property type="molecule type" value="Genomic_DNA"/>
</dbReference>
<feature type="transmembrane region" description="Helical" evidence="1">
    <location>
        <begin position="182"/>
        <end position="208"/>
    </location>
</feature>
<protein>
    <recommendedName>
        <fullName evidence="4">Glycosyltransferase RgtA/B/C/D-like domain-containing protein</fullName>
    </recommendedName>
</protein>
<keyword evidence="1" id="KW-0472">Membrane</keyword>